<reference evidence="2 3" key="1">
    <citation type="journal article" date="2018" name="Elife">
        <title>Discovery and characterization of a prevalent human gut bacterial enzyme sufficient for the inactivation of a family of plant toxins.</title>
        <authorList>
            <person name="Koppel N."/>
            <person name="Bisanz J.E."/>
            <person name="Pandelia M.E."/>
            <person name="Turnbaugh P.J."/>
            <person name="Balskus E.P."/>
        </authorList>
    </citation>
    <scope>NUCLEOTIDE SEQUENCE [LARGE SCALE GENOMIC DNA]</scope>
    <source>
        <strain evidence="2 3">OB21 GAM 11</strain>
    </source>
</reference>
<accession>A0A369NVC5</accession>
<sequence length="126" mass="13747">MDENAAASLALDAYQALQGIGEDVAQIKAGNSDVLAAIESLRQTDAEGFRQLIARDSELAIATDSPDDSGNWVTTVTSETEVPPDFFSHLMGFQYMQTVLMVFLLVAFLLNLGATLWLAFSDKWRS</sequence>
<comment type="caution">
    <text evidence="2">The sequence shown here is derived from an EMBL/GenBank/DDBJ whole genome shotgun (WGS) entry which is preliminary data.</text>
</comment>
<dbReference type="AlphaFoldDB" id="A0A369NVC5"/>
<dbReference type="EMBL" id="PPUT01000045">
    <property type="protein sequence ID" value="RDC41290.1"/>
    <property type="molecule type" value="Genomic_DNA"/>
</dbReference>
<feature type="transmembrane region" description="Helical" evidence="1">
    <location>
        <begin position="99"/>
        <end position="120"/>
    </location>
</feature>
<evidence type="ECO:0000313" key="3">
    <source>
        <dbReference type="Proteomes" id="UP000253805"/>
    </source>
</evidence>
<gene>
    <name evidence="2" type="ORF">C1850_11210</name>
</gene>
<keyword evidence="1" id="KW-1133">Transmembrane helix</keyword>
<organism evidence="2 3">
    <name type="scientific">Adlercreutzia equolifaciens subsp. celatus</name>
    <dbReference type="NCBI Taxonomy" id="394340"/>
    <lineage>
        <taxon>Bacteria</taxon>
        <taxon>Bacillati</taxon>
        <taxon>Actinomycetota</taxon>
        <taxon>Coriobacteriia</taxon>
        <taxon>Eggerthellales</taxon>
        <taxon>Eggerthellaceae</taxon>
        <taxon>Adlercreutzia</taxon>
    </lineage>
</organism>
<keyword evidence="1" id="KW-0812">Transmembrane</keyword>
<evidence type="ECO:0000256" key="1">
    <source>
        <dbReference type="SAM" id="Phobius"/>
    </source>
</evidence>
<proteinExistence type="predicted"/>
<keyword evidence="1" id="KW-0472">Membrane</keyword>
<dbReference type="RefSeq" id="WP_114549738.1">
    <property type="nucleotide sequence ID" value="NZ_PPUT01000045.1"/>
</dbReference>
<name>A0A369NVC5_9ACTN</name>
<evidence type="ECO:0000313" key="2">
    <source>
        <dbReference type="EMBL" id="RDC41290.1"/>
    </source>
</evidence>
<dbReference type="Proteomes" id="UP000253805">
    <property type="component" value="Unassembled WGS sequence"/>
</dbReference>
<protein>
    <submittedName>
        <fullName evidence="2">Uncharacterized protein</fullName>
    </submittedName>
</protein>